<dbReference type="Proteomes" id="UP000219435">
    <property type="component" value="Unassembled WGS sequence"/>
</dbReference>
<dbReference type="Pfam" id="PF13692">
    <property type="entry name" value="Glyco_trans_1_4"/>
    <property type="match status" value="1"/>
</dbReference>
<dbReference type="RefSeq" id="WP_097194494.1">
    <property type="nucleotide sequence ID" value="NZ_OBQI01000002.1"/>
</dbReference>
<dbReference type="SUPFAM" id="SSF53756">
    <property type="entry name" value="UDP-Glycosyltransferase/glycogen phosphorylase"/>
    <property type="match status" value="1"/>
</dbReference>
<keyword evidence="2 4" id="KW-0808">Transferase</keyword>
<dbReference type="InterPro" id="IPR028098">
    <property type="entry name" value="Glyco_trans_4-like_N"/>
</dbReference>
<dbReference type="GO" id="GO:0016757">
    <property type="term" value="F:glycosyltransferase activity"/>
    <property type="evidence" value="ECO:0007669"/>
    <property type="project" value="UniProtKB-KW"/>
</dbReference>
<name>A0A285V4C9_9ACTN</name>
<dbReference type="Pfam" id="PF13579">
    <property type="entry name" value="Glyco_trans_4_4"/>
    <property type="match status" value="1"/>
</dbReference>
<evidence type="ECO:0000256" key="2">
    <source>
        <dbReference type="ARBA" id="ARBA00022679"/>
    </source>
</evidence>
<feature type="domain" description="Glycosyltransferase subfamily 4-like N-terminal" evidence="3">
    <location>
        <begin position="15"/>
        <end position="171"/>
    </location>
</feature>
<evidence type="ECO:0000313" key="5">
    <source>
        <dbReference type="Proteomes" id="UP000219435"/>
    </source>
</evidence>
<dbReference type="AlphaFoldDB" id="A0A285V4C9"/>
<dbReference type="GO" id="GO:0009103">
    <property type="term" value="P:lipopolysaccharide biosynthetic process"/>
    <property type="evidence" value="ECO:0007669"/>
    <property type="project" value="TreeGrafter"/>
</dbReference>
<dbReference type="EMBL" id="OBQI01000002">
    <property type="protein sequence ID" value="SOC48920.1"/>
    <property type="molecule type" value="Genomic_DNA"/>
</dbReference>
<keyword evidence="5" id="KW-1185">Reference proteome</keyword>
<evidence type="ECO:0000313" key="4">
    <source>
        <dbReference type="EMBL" id="SOC48920.1"/>
    </source>
</evidence>
<reference evidence="5" key="1">
    <citation type="submission" date="2017-08" db="EMBL/GenBank/DDBJ databases">
        <authorList>
            <person name="Varghese N."/>
            <person name="Submissions S."/>
        </authorList>
    </citation>
    <scope>NUCLEOTIDE SEQUENCE [LARGE SCALE GENOMIC DNA]</scope>
    <source>
        <strain evidence="5">DSM 4725</strain>
    </source>
</reference>
<dbReference type="CDD" id="cd03809">
    <property type="entry name" value="GT4_MtfB-like"/>
    <property type="match status" value="1"/>
</dbReference>
<evidence type="ECO:0000256" key="1">
    <source>
        <dbReference type="ARBA" id="ARBA00022676"/>
    </source>
</evidence>
<dbReference type="PANTHER" id="PTHR46401:SF2">
    <property type="entry name" value="GLYCOSYLTRANSFERASE WBBK-RELATED"/>
    <property type="match status" value="1"/>
</dbReference>
<accession>A0A285V4C9</accession>
<dbReference type="PANTHER" id="PTHR46401">
    <property type="entry name" value="GLYCOSYLTRANSFERASE WBBK-RELATED"/>
    <property type="match status" value="1"/>
</dbReference>
<gene>
    <name evidence="4" type="ORF">SAMN05660748_1633</name>
</gene>
<organism evidence="4 5">
    <name type="scientific">Blastococcus aggregatus</name>
    <dbReference type="NCBI Taxonomy" id="38502"/>
    <lineage>
        <taxon>Bacteria</taxon>
        <taxon>Bacillati</taxon>
        <taxon>Actinomycetota</taxon>
        <taxon>Actinomycetes</taxon>
        <taxon>Geodermatophilales</taxon>
        <taxon>Geodermatophilaceae</taxon>
        <taxon>Blastococcus</taxon>
    </lineage>
</organism>
<dbReference type="Gene3D" id="3.40.50.2000">
    <property type="entry name" value="Glycogen Phosphorylase B"/>
    <property type="match status" value="2"/>
</dbReference>
<dbReference type="OrthoDB" id="9801609at2"/>
<protein>
    <submittedName>
        <fullName evidence="4">Glycosyltransferase involved in cell wall bisynthesis</fullName>
    </submittedName>
</protein>
<sequence length="368" mass="39557">MRIGLDATPLLGPRTGVGRYTGELVRELAATGEDEVVATAFTFRGTERLRDAVPASVQVRARRMPARLLRELWRRTDLPPVSWSAGRVDLFHGTNFVLPPVGRAAGVVTVHDLSFLRTRDAVDAASRAYRELVPRSIERAAVVLTPSQAVADEVTAEYGTDPARVLATPLGVAPHWLRAERPEAAWLAARGLPEDYVVAVGTLEPRKGLQTLVDAFVPLLAGDPAAPDLVLVGPQGWGTALDLSRLPADRVHLTGFLGDDELRQVVAGSRGLAFPSRYEGFGLPPLEALACGRPVVVSDLPVMHEVLGEHGRYVPVGDVDSLADAIGRLPRDRDEAAEAAHRSHAAAFTWTRCAERTRAAYALALPTG</sequence>
<proteinExistence type="predicted"/>
<keyword evidence="1" id="KW-0328">Glycosyltransferase</keyword>
<evidence type="ECO:0000259" key="3">
    <source>
        <dbReference type="Pfam" id="PF13579"/>
    </source>
</evidence>